<keyword evidence="2" id="KW-1185">Reference proteome</keyword>
<evidence type="ECO:0000313" key="1">
    <source>
        <dbReference type="EMBL" id="WMV55776.1"/>
    </source>
</evidence>
<name>A0AAF0V2R6_SOLVR</name>
<gene>
    <name evidence="1" type="ORF">MTR67_049161</name>
</gene>
<dbReference type="EMBL" id="CP133622">
    <property type="protein sequence ID" value="WMV55776.1"/>
    <property type="molecule type" value="Genomic_DNA"/>
</dbReference>
<organism evidence="1 2">
    <name type="scientific">Solanum verrucosum</name>
    <dbReference type="NCBI Taxonomy" id="315347"/>
    <lineage>
        <taxon>Eukaryota</taxon>
        <taxon>Viridiplantae</taxon>
        <taxon>Streptophyta</taxon>
        <taxon>Embryophyta</taxon>
        <taxon>Tracheophyta</taxon>
        <taxon>Spermatophyta</taxon>
        <taxon>Magnoliopsida</taxon>
        <taxon>eudicotyledons</taxon>
        <taxon>Gunneridae</taxon>
        <taxon>Pentapetalae</taxon>
        <taxon>asterids</taxon>
        <taxon>lamiids</taxon>
        <taxon>Solanales</taxon>
        <taxon>Solanaceae</taxon>
        <taxon>Solanoideae</taxon>
        <taxon>Solaneae</taxon>
        <taxon>Solanum</taxon>
    </lineage>
</organism>
<evidence type="ECO:0008006" key="3">
    <source>
        <dbReference type="Google" id="ProtNLM"/>
    </source>
</evidence>
<accession>A0AAF0V2R6</accession>
<dbReference type="AlphaFoldDB" id="A0AAF0V2R6"/>
<proteinExistence type="predicted"/>
<reference evidence="1" key="1">
    <citation type="submission" date="2023-08" db="EMBL/GenBank/DDBJ databases">
        <title>A de novo genome assembly of Solanum verrucosum Schlechtendal, a Mexican diploid species geographically isolated from the other diploid A-genome species in potato relatives.</title>
        <authorList>
            <person name="Hosaka K."/>
        </authorList>
    </citation>
    <scope>NUCLEOTIDE SEQUENCE</scope>
    <source>
        <tissue evidence="1">Young leaves</tissue>
    </source>
</reference>
<protein>
    <recommendedName>
        <fullName evidence="3">Reverse transcriptase zinc-binding domain-containing protein</fullName>
    </recommendedName>
</protein>
<dbReference type="Proteomes" id="UP001234989">
    <property type="component" value="Chromosome 11"/>
</dbReference>
<feature type="non-terminal residue" evidence="1">
    <location>
        <position position="1"/>
    </location>
</feature>
<sequence>NEVIDLWPWRLEVNLENKITPKVSSFTWTALKGAILTQDNPCRNFHWARPQSIKEADESWELLESQQSHQEHLANDPKLYFWCVWTESNRRSHWLSEPGLTAYFCFWLAPDL</sequence>
<evidence type="ECO:0000313" key="2">
    <source>
        <dbReference type="Proteomes" id="UP001234989"/>
    </source>
</evidence>